<keyword evidence="3" id="KW-0238">DNA-binding</keyword>
<dbReference type="SUPFAM" id="SSF46785">
    <property type="entry name" value="Winged helix' DNA-binding domain"/>
    <property type="match status" value="1"/>
</dbReference>
<dbReference type="Gene3D" id="3.40.190.290">
    <property type="match status" value="1"/>
</dbReference>
<reference evidence="7" key="1">
    <citation type="journal article" date="2019" name="Int. J. Syst. Evol. Microbiol.">
        <title>The Global Catalogue of Microorganisms (GCM) 10K type strain sequencing project: providing services to taxonomists for standard genome sequencing and annotation.</title>
        <authorList>
            <consortium name="The Broad Institute Genomics Platform"/>
            <consortium name="The Broad Institute Genome Sequencing Center for Infectious Disease"/>
            <person name="Wu L."/>
            <person name="Ma J."/>
        </authorList>
    </citation>
    <scope>NUCLEOTIDE SEQUENCE [LARGE SCALE GENOMIC DNA]</scope>
    <source>
        <strain evidence="7">CCM 7043</strain>
    </source>
</reference>
<dbReference type="PANTHER" id="PTHR30126">
    <property type="entry name" value="HTH-TYPE TRANSCRIPTIONAL REGULATOR"/>
    <property type="match status" value="1"/>
</dbReference>
<evidence type="ECO:0000313" key="7">
    <source>
        <dbReference type="Proteomes" id="UP001597114"/>
    </source>
</evidence>
<accession>A0ABW4EWB6</accession>
<evidence type="ECO:0000256" key="3">
    <source>
        <dbReference type="ARBA" id="ARBA00023125"/>
    </source>
</evidence>
<proteinExistence type="inferred from homology"/>
<evidence type="ECO:0000313" key="6">
    <source>
        <dbReference type="EMBL" id="MFD1519908.1"/>
    </source>
</evidence>
<dbReference type="InterPro" id="IPR000847">
    <property type="entry name" value="LysR_HTH_N"/>
</dbReference>
<gene>
    <name evidence="6" type="ORF">ACFSJD_20600</name>
</gene>
<sequence length="302" mass="32475">MSETVPDLESLKLLVLVGELGSLGQAAGRLRTSQPAASKRLAALERRLHLTLVDRSRRGSHLTSEGRAVTQWAQRVLAEVDELMVGVAALRADRANDLRIAASMTLAEHFVPGWIGALQRRTPGLHASLRVTNSEHVADLALRGEIGIGFIEAPTVPARLSSQQVAKDRLAIVVHPGHPWAQRRHVVELAELAQTPLIVRELGSGTRETLDRMLERADLRTARPLLELDSNAAARSAVIAGVAPAVLSAITVQSDISAGQLVEVAIAGVDLHRTLRAVWPEGRKLVGAAEELLRVAIRACRG</sequence>
<dbReference type="RefSeq" id="WP_344723545.1">
    <property type="nucleotide sequence ID" value="NZ_BAAAUS010000020.1"/>
</dbReference>
<evidence type="ECO:0000256" key="1">
    <source>
        <dbReference type="ARBA" id="ARBA00009437"/>
    </source>
</evidence>
<dbReference type="SUPFAM" id="SSF53850">
    <property type="entry name" value="Periplasmic binding protein-like II"/>
    <property type="match status" value="1"/>
</dbReference>
<dbReference type="Pfam" id="PF00126">
    <property type="entry name" value="HTH_1"/>
    <property type="match status" value="1"/>
</dbReference>
<comment type="caution">
    <text evidence="6">The sequence shown here is derived from an EMBL/GenBank/DDBJ whole genome shotgun (WGS) entry which is preliminary data.</text>
</comment>
<evidence type="ECO:0000256" key="4">
    <source>
        <dbReference type="ARBA" id="ARBA00023163"/>
    </source>
</evidence>
<name>A0ABW4EWB6_9PSEU</name>
<dbReference type="InterPro" id="IPR005119">
    <property type="entry name" value="LysR_subst-bd"/>
</dbReference>
<dbReference type="PROSITE" id="PS50931">
    <property type="entry name" value="HTH_LYSR"/>
    <property type="match status" value="1"/>
</dbReference>
<dbReference type="EMBL" id="JBHUCO010000021">
    <property type="protein sequence ID" value="MFD1519908.1"/>
    <property type="molecule type" value="Genomic_DNA"/>
</dbReference>
<dbReference type="InterPro" id="IPR036388">
    <property type="entry name" value="WH-like_DNA-bd_sf"/>
</dbReference>
<comment type="similarity">
    <text evidence="1">Belongs to the LysR transcriptional regulatory family.</text>
</comment>
<organism evidence="6 7">
    <name type="scientific">Pseudonocardia yunnanensis</name>
    <dbReference type="NCBI Taxonomy" id="58107"/>
    <lineage>
        <taxon>Bacteria</taxon>
        <taxon>Bacillati</taxon>
        <taxon>Actinomycetota</taxon>
        <taxon>Actinomycetes</taxon>
        <taxon>Pseudonocardiales</taxon>
        <taxon>Pseudonocardiaceae</taxon>
        <taxon>Pseudonocardia</taxon>
    </lineage>
</organism>
<dbReference type="Pfam" id="PF03466">
    <property type="entry name" value="LysR_substrate"/>
    <property type="match status" value="1"/>
</dbReference>
<keyword evidence="2" id="KW-0805">Transcription regulation</keyword>
<evidence type="ECO:0000259" key="5">
    <source>
        <dbReference type="PROSITE" id="PS50931"/>
    </source>
</evidence>
<evidence type="ECO:0000256" key="2">
    <source>
        <dbReference type="ARBA" id="ARBA00023015"/>
    </source>
</evidence>
<dbReference type="Gene3D" id="1.10.10.10">
    <property type="entry name" value="Winged helix-like DNA-binding domain superfamily/Winged helix DNA-binding domain"/>
    <property type="match status" value="1"/>
</dbReference>
<protein>
    <submittedName>
        <fullName evidence="6">LysR family transcriptional regulator</fullName>
    </submittedName>
</protein>
<keyword evidence="7" id="KW-1185">Reference proteome</keyword>
<dbReference type="InterPro" id="IPR036390">
    <property type="entry name" value="WH_DNA-bd_sf"/>
</dbReference>
<dbReference type="PANTHER" id="PTHR30126:SF39">
    <property type="entry name" value="HTH-TYPE TRANSCRIPTIONAL REGULATOR CYSL"/>
    <property type="match status" value="1"/>
</dbReference>
<dbReference type="Proteomes" id="UP001597114">
    <property type="component" value="Unassembled WGS sequence"/>
</dbReference>
<keyword evidence="4" id="KW-0804">Transcription</keyword>
<feature type="domain" description="HTH lysR-type" evidence="5">
    <location>
        <begin position="6"/>
        <end position="63"/>
    </location>
</feature>